<protein>
    <submittedName>
        <fullName evidence="1">Uncharacterized protein</fullName>
    </submittedName>
</protein>
<sequence length="99" mass="11027">MSGDINSALVLNTIVHVSGRSLTIILQLVKVKALQKLKSSFQLEWRSMCSTTASMEWNWVMNKDGMHNRNGLECNHEWIAGMGDETSSTVIYGVLDANI</sequence>
<dbReference type="Proteomes" id="UP001157418">
    <property type="component" value="Unassembled WGS sequence"/>
</dbReference>
<organism evidence="1 2">
    <name type="scientific">Lactuca virosa</name>
    <dbReference type="NCBI Taxonomy" id="75947"/>
    <lineage>
        <taxon>Eukaryota</taxon>
        <taxon>Viridiplantae</taxon>
        <taxon>Streptophyta</taxon>
        <taxon>Embryophyta</taxon>
        <taxon>Tracheophyta</taxon>
        <taxon>Spermatophyta</taxon>
        <taxon>Magnoliopsida</taxon>
        <taxon>eudicotyledons</taxon>
        <taxon>Gunneridae</taxon>
        <taxon>Pentapetalae</taxon>
        <taxon>asterids</taxon>
        <taxon>campanulids</taxon>
        <taxon>Asterales</taxon>
        <taxon>Asteraceae</taxon>
        <taxon>Cichorioideae</taxon>
        <taxon>Cichorieae</taxon>
        <taxon>Lactucinae</taxon>
        <taxon>Lactuca</taxon>
    </lineage>
</organism>
<keyword evidence="2" id="KW-1185">Reference proteome</keyword>
<accession>A0AAU9MZD2</accession>
<evidence type="ECO:0000313" key="1">
    <source>
        <dbReference type="EMBL" id="CAH1433448.1"/>
    </source>
</evidence>
<name>A0AAU9MZD2_9ASTR</name>
<evidence type="ECO:0000313" key="2">
    <source>
        <dbReference type="Proteomes" id="UP001157418"/>
    </source>
</evidence>
<reference evidence="1 2" key="1">
    <citation type="submission" date="2022-01" db="EMBL/GenBank/DDBJ databases">
        <authorList>
            <person name="Xiong W."/>
            <person name="Schranz E."/>
        </authorList>
    </citation>
    <scope>NUCLEOTIDE SEQUENCE [LARGE SCALE GENOMIC DNA]</scope>
</reference>
<gene>
    <name evidence="1" type="ORF">LVIROSA_LOCUS20036</name>
</gene>
<comment type="caution">
    <text evidence="1">The sequence shown here is derived from an EMBL/GenBank/DDBJ whole genome shotgun (WGS) entry which is preliminary data.</text>
</comment>
<dbReference type="EMBL" id="CAKMRJ010003334">
    <property type="protein sequence ID" value="CAH1433448.1"/>
    <property type="molecule type" value="Genomic_DNA"/>
</dbReference>
<proteinExistence type="predicted"/>
<dbReference type="AlphaFoldDB" id="A0AAU9MZD2"/>